<gene>
    <name evidence="10" type="ORF">TsocGM_17530</name>
</gene>
<sequence length="422" mass="46366">MTEKTLEQTIIRRGLVTPEELEACKAHRARLASSGKEAPKGLLEIMVAAKALTPGQAQRLIKEVGKETQQRKTEIPGYQILDRLGKGSMGIVYRARQTSVDRIVAVKVLLDVLAQNKEFVRRFQREATIAAKLNHPNIVNAIDAGEVNGLQYFVMEFVEGRTIKDELETGKIYDEPEALRIVLAVAEAMKHAHERGLIHRDIKPENIILTKEGNVKLADLGLARLTADEKQAVAEAGMAIGTPYYISPEQVRGATDVDIRSDIYSLGATFYHMVTGRPPFPGDDPTEVMKKHVDKSITLTPPDHLNTRLSSGLGEVVETMMARNRENRYRDPGDLIIDLKALIEGKRPVIAEQKADTLAKLAEADPDDEDEFDDDGPGGVGLSEEERIELAGVVNARNNVIAVLAILLGLALVSNVILLVAR</sequence>
<dbReference type="Gene3D" id="1.10.510.10">
    <property type="entry name" value="Transferase(Phosphotransferase) domain 1"/>
    <property type="match status" value="1"/>
</dbReference>
<keyword evidence="8" id="KW-1133">Transmembrane helix</keyword>
<keyword evidence="11" id="KW-1185">Reference proteome</keyword>
<dbReference type="EC" id="2.7.11.1" evidence="1"/>
<keyword evidence="2 10" id="KW-0723">Serine/threonine-protein kinase</keyword>
<evidence type="ECO:0000256" key="1">
    <source>
        <dbReference type="ARBA" id="ARBA00012513"/>
    </source>
</evidence>
<evidence type="ECO:0000256" key="7">
    <source>
        <dbReference type="PROSITE-ProRule" id="PRU10141"/>
    </source>
</evidence>
<evidence type="ECO:0000256" key="5">
    <source>
        <dbReference type="ARBA" id="ARBA00022777"/>
    </source>
</evidence>
<dbReference type="PANTHER" id="PTHR43289:SF6">
    <property type="entry name" value="SERINE_THREONINE-PROTEIN KINASE NEKL-3"/>
    <property type="match status" value="1"/>
</dbReference>
<dbReference type="OrthoDB" id="6111975at2"/>
<dbReference type="InterPro" id="IPR000719">
    <property type="entry name" value="Prot_kinase_dom"/>
</dbReference>
<name>A0A432MGZ1_9BACT</name>
<keyword evidence="4 7" id="KW-0547">Nucleotide-binding</keyword>
<reference evidence="10 11" key="2">
    <citation type="submission" date="2019-01" db="EMBL/GenBank/DDBJ databases">
        <title>Tautonia sociabilis, a novel thermotolerant planctomycete of Isosphaeraceae family, isolated from a 4000 m deep subterranean habitat.</title>
        <authorList>
            <person name="Kovaleva O.L."/>
            <person name="Elcheninov A.G."/>
            <person name="Van Heerden E."/>
            <person name="Toshchakov S.V."/>
            <person name="Novikov A."/>
            <person name="Bonch-Osmolovskaya E.A."/>
            <person name="Kublanov I.V."/>
        </authorList>
    </citation>
    <scope>NUCLEOTIDE SEQUENCE [LARGE SCALE GENOMIC DNA]</scope>
    <source>
        <strain evidence="10 11">GM2012</strain>
    </source>
</reference>
<feature type="transmembrane region" description="Helical" evidence="8">
    <location>
        <begin position="400"/>
        <end position="421"/>
    </location>
</feature>
<dbReference type="FunFam" id="1.10.510.10:FF:000021">
    <property type="entry name" value="Serine/threonine protein kinase"/>
    <property type="match status" value="1"/>
</dbReference>
<dbReference type="SUPFAM" id="SSF56112">
    <property type="entry name" value="Protein kinase-like (PK-like)"/>
    <property type="match status" value="1"/>
</dbReference>
<dbReference type="PROSITE" id="PS00107">
    <property type="entry name" value="PROTEIN_KINASE_ATP"/>
    <property type="match status" value="1"/>
</dbReference>
<dbReference type="AlphaFoldDB" id="A0A432MGZ1"/>
<evidence type="ECO:0000256" key="3">
    <source>
        <dbReference type="ARBA" id="ARBA00022679"/>
    </source>
</evidence>
<dbReference type="PROSITE" id="PS00108">
    <property type="entry name" value="PROTEIN_KINASE_ST"/>
    <property type="match status" value="1"/>
</dbReference>
<dbReference type="GO" id="GO:0005524">
    <property type="term" value="F:ATP binding"/>
    <property type="evidence" value="ECO:0007669"/>
    <property type="project" value="UniProtKB-UniRule"/>
</dbReference>
<accession>A0A432MGZ1</accession>
<keyword evidence="6 7" id="KW-0067">ATP-binding</keyword>
<evidence type="ECO:0000259" key="9">
    <source>
        <dbReference type="PROSITE" id="PS50011"/>
    </source>
</evidence>
<dbReference type="CDD" id="cd14014">
    <property type="entry name" value="STKc_PknB_like"/>
    <property type="match status" value="1"/>
</dbReference>
<organism evidence="10 11">
    <name type="scientific">Tautonia sociabilis</name>
    <dbReference type="NCBI Taxonomy" id="2080755"/>
    <lineage>
        <taxon>Bacteria</taxon>
        <taxon>Pseudomonadati</taxon>
        <taxon>Planctomycetota</taxon>
        <taxon>Planctomycetia</taxon>
        <taxon>Isosphaerales</taxon>
        <taxon>Isosphaeraceae</taxon>
        <taxon>Tautonia</taxon>
    </lineage>
</organism>
<dbReference type="Proteomes" id="UP000280296">
    <property type="component" value="Unassembled WGS sequence"/>
</dbReference>
<dbReference type="SMART" id="SM00220">
    <property type="entry name" value="S_TKc"/>
    <property type="match status" value="1"/>
</dbReference>
<reference evidence="10 11" key="1">
    <citation type="submission" date="2018-12" db="EMBL/GenBank/DDBJ databases">
        <authorList>
            <person name="Toschakov S.V."/>
        </authorList>
    </citation>
    <scope>NUCLEOTIDE SEQUENCE [LARGE SCALE GENOMIC DNA]</scope>
    <source>
        <strain evidence="10 11">GM2012</strain>
    </source>
</reference>
<keyword evidence="8" id="KW-0472">Membrane</keyword>
<dbReference type="Pfam" id="PF00069">
    <property type="entry name" value="Pkinase"/>
    <property type="match status" value="1"/>
</dbReference>
<evidence type="ECO:0000313" key="11">
    <source>
        <dbReference type="Proteomes" id="UP000280296"/>
    </source>
</evidence>
<dbReference type="PANTHER" id="PTHR43289">
    <property type="entry name" value="MITOGEN-ACTIVATED PROTEIN KINASE KINASE KINASE 20-RELATED"/>
    <property type="match status" value="1"/>
</dbReference>
<keyword evidence="5 10" id="KW-0418">Kinase</keyword>
<protein>
    <recommendedName>
        <fullName evidence="1">non-specific serine/threonine protein kinase</fullName>
        <ecNumber evidence="1">2.7.11.1</ecNumber>
    </recommendedName>
</protein>
<evidence type="ECO:0000256" key="2">
    <source>
        <dbReference type="ARBA" id="ARBA00022527"/>
    </source>
</evidence>
<feature type="binding site" evidence="7">
    <location>
        <position position="107"/>
    </location>
    <ligand>
        <name>ATP</name>
        <dbReference type="ChEBI" id="CHEBI:30616"/>
    </ligand>
</feature>
<dbReference type="EMBL" id="RYZH01000036">
    <property type="protein sequence ID" value="RUL85850.1"/>
    <property type="molecule type" value="Genomic_DNA"/>
</dbReference>
<dbReference type="Gene3D" id="3.30.200.20">
    <property type="entry name" value="Phosphorylase Kinase, domain 1"/>
    <property type="match status" value="1"/>
</dbReference>
<proteinExistence type="predicted"/>
<keyword evidence="3" id="KW-0808">Transferase</keyword>
<dbReference type="InterPro" id="IPR011009">
    <property type="entry name" value="Kinase-like_dom_sf"/>
</dbReference>
<dbReference type="InterPro" id="IPR017441">
    <property type="entry name" value="Protein_kinase_ATP_BS"/>
</dbReference>
<dbReference type="PROSITE" id="PS50011">
    <property type="entry name" value="PROTEIN_KINASE_DOM"/>
    <property type="match status" value="1"/>
</dbReference>
<comment type="caution">
    <text evidence="10">The sequence shown here is derived from an EMBL/GenBank/DDBJ whole genome shotgun (WGS) entry which is preliminary data.</text>
</comment>
<keyword evidence="8" id="KW-0812">Transmembrane</keyword>
<dbReference type="GO" id="GO:0004674">
    <property type="term" value="F:protein serine/threonine kinase activity"/>
    <property type="evidence" value="ECO:0007669"/>
    <property type="project" value="UniProtKB-KW"/>
</dbReference>
<evidence type="ECO:0000313" key="10">
    <source>
        <dbReference type="EMBL" id="RUL85850.1"/>
    </source>
</evidence>
<evidence type="ECO:0000256" key="4">
    <source>
        <dbReference type="ARBA" id="ARBA00022741"/>
    </source>
</evidence>
<feature type="domain" description="Protein kinase" evidence="9">
    <location>
        <begin position="78"/>
        <end position="343"/>
    </location>
</feature>
<evidence type="ECO:0000256" key="8">
    <source>
        <dbReference type="SAM" id="Phobius"/>
    </source>
</evidence>
<evidence type="ECO:0000256" key="6">
    <source>
        <dbReference type="ARBA" id="ARBA00022840"/>
    </source>
</evidence>
<dbReference type="InterPro" id="IPR008271">
    <property type="entry name" value="Ser/Thr_kinase_AS"/>
</dbReference>